<organism evidence="3 4">
    <name type="scientific">Indibacter alkaliphilus (strain CCUG 57479 / KCTC 22604 / LW1)</name>
    <dbReference type="NCBI Taxonomy" id="1189612"/>
    <lineage>
        <taxon>Bacteria</taxon>
        <taxon>Pseudomonadati</taxon>
        <taxon>Bacteroidota</taxon>
        <taxon>Cytophagia</taxon>
        <taxon>Cytophagales</taxon>
        <taxon>Cyclobacteriaceae</taxon>
    </lineage>
</organism>
<dbReference type="Pfam" id="PF05299">
    <property type="entry name" value="Peptidase_M61"/>
    <property type="match status" value="1"/>
</dbReference>
<evidence type="ECO:0000259" key="2">
    <source>
        <dbReference type="Pfam" id="PF17899"/>
    </source>
</evidence>
<dbReference type="InterPro" id="IPR027268">
    <property type="entry name" value="Peptidase_M4/M1_CTD_sf"/>
</dbReference>
<dbReference type="InterPro" id="IPR007963">
    <property type="entry name" value="Peptidase_M61_catalytic"/>
</dbReference>
<dbReference type="AlphaFoldDB" id="S2D5U4"/>
<comment type="caution">
    <text evidence="3">The sequence shown here is derived from an EMBL/GenBank/DDBJ whole genome shotgun (WGS) entry which is preliminary data.</text>
</comment>
<accession>S2D5U4</accession>
<reference evidence="3 4" key="1">
    <citation type="journal article" date="2013" name="Genome Announc.">
        <title>Draft Genome Sequence of Indibacter alkaliphilus Strain LW1T, Isolated from Lonar Lake, a Haloalkaline Lake in the Buldana District of Maharashtra, India.</title>
        <authorList>
            <person name="Singh A."/>
            <person name="Kumar Jangir P."/>
            <person name="Sharma R."/>
            <person name="Singh A."/>
            <person name="Kumar Pinnaka A."/>
            <person name="Shivaji S."/>
        </authorList>
    </citation>
    <scope>NUCLEOTIDE SEQUENCE [LARGE SCALE GENOMIC DNA]</scope>
    <source>
        <strain evidence="4">CCUG 57479 / KCTC 22604 / LW1</strain>
    </source>
</reference>
<dbReference type="Gene3D" id="1.10.390.10">
    <property type="entry name" value="Neutral Protease Domain 2"/>
    <property type="match status" value="1"/>
</dbReference>
<gene>
    <name evidence="3" type="ORF">A33Q_4533</name>
</gene>
<dbReference type="eggNOG" id="COG3975">
    <property type="taxonomic scope" value="Bacteria"/>
</dbReference>
<dbReference type="Pfam" id="PF17899">
    <property type="entry name" value="Peptidase_M61_N"/>
    <property type="match status" value="1"/>
</dbReference>
<name>S2D5U4_INDAL</name>
<keyword evidence="4" id="KW-1185">Reference proteome</keyword>
<dbReference type="Proteomes" id="UP000006073">
    <property type="component" value="Unassembled WGS sequence"/>
</dbReference>
<evidence type="ECO:0000259" key="1">
    <source>
        <dbReference type="Pfam" id="PF05299"/>
    </source>
</evidence>
<evidence type="ECO:0000313" key="3">
    <source>
        <dbReference type="EMBL" id="EOZ92440.1"/>
    </source>
</evidence>
<evidence type="ECO:0000313" key="4">
    <source>
        <dbReference type="Proteomes" id="UP000006073"/>
    </source>
</evidence>
<dbReference type="Gene3D" id="2.60.40.3650">
    <property type="match status" value="1"/>
</dbReference>
<dbReference type="InterPro" id="IPR040756">
    <property type="entry name" value="Peptidase_M61_N"/>
</dbReference>
<feature type="domain" description="Peptidase M61 catalytic" evidence="1">
    <location>
        <begin position="239"/>
        <end position="353"/>
    </location>
</feature>
<dbReference type="EMBL" id="ALWO02000052">
    <property type="protein sequence ID" value="EOZ92440.1"/>
    <property type="molecule type" value="Genomic_DNA"/>
</dbReference>
<feature type="domain" description="Peptidase M61 N-terminal" evidence="2">
    <location>
        <begin position="7"/>
        <end position="147"/>
    </location>
</feature>
<sequence>MSIFCEENEWISLQVAAWRPGRYELANFAKNIRKVKVYKDNVDVGCYKSSKDCWKFTAKEKGSYQVEYEYYCAQMDAGGCWSDDQQLYLNFSNFIFEVIGRDREEIQIEVDFPESYQVATPLKSIPPKIWIAKGYQEAMDSPWIASNKMTHTLYDCLGCRFQLWFIGDIHFSISDLKKVFYEFTKKMITDFGSFPAEDYHFIFQLLPYRHYHGVEHKFSTVITIGQAINLAFKKNLDELIGVSSHELYHFWNVCRIRPHELLKYDLSKEVYLDSGFILEGITSYMGDIYLLRSGYFTILDYLRVLEKQIQKESDNLGWKNETIVDSSLNLWLDGYIKGIPEDKVNIYNRGSLISLCLDLKLIHEGSGLHLVMKALWEKFGINSRGYLLNDFLEIVKSESQEAYKLINTLLFKKLDMVPILAQILKEFGISLTFEMKENSLLHRFGIRIDEANVVTQIHPESKAFHHLMIGDVVEIERRNEALYKNHIAGAILKINRFNRKLQVSIPEETGQYFPKIKLSFENISPQLDKWIK</sequence>
<dbReference type="STRING" id="1189612.A33Q_4533"/>
<proteinExistence type="predicted"/>
<protein>
    <submittedName>
        <fullName evidence="3">Peptidase M61</fullName>
    </submittedName>
</protein>